<evidence type="ECO:0000313" key="3">
    <source>
        <dbReference type="Proteomes" id="UP000280417"/>
    </source>
</evidence>
<sequence length="263" mass="29220">MKLKIFVLIGILIGVVIPFDQAISVENRTEKPEVTLISVYDNYQVDPKMKTAWGFGTIIKTPKELILFDTGGDSEILLFNMEKLGIKLSSIKKVVISHIHGDHLGGLEGFLGKNSNVVVFIPSSFPKSIKDMITEKGAKFGEISGARKISDFVYTTGELYGPPEEQSLIIDSKRGLVVITGCAHPGIVNIVKKAKELMKRDKVYLVVGGFHHPPVSCVKEFRELKVEKVAPSHCTGDLIREAFRKEYKENFIEYGVGKIIEVE</sequence>
<dbReference type="SMART" id="SM00849">
    <property type="entry name" value="Lactamase_B"/>
    <property type="match status" value="1"/>
</dbReference>
<comment type="caution">
    <text evidence="2">The sequence shown here is derived from an EMBL/GenBank/DDBJ whole genome shotgun (WGS) entry which is preliminary data.</text>
</comment>
<dbReference type="InterPro" id="IPR001279">
    <property type="entry name" value="Metallo-B-lactamas"/>
</dbReference>
<dbReference type="Gene3D" id="3.60.15.10">
    <property type="entry name" value="Ribonuclease Z/Hydroxyacylglutathione hydrolase-like"/>
    <property type="match status" value="1"/>
</dbReference>
<dbReference type="InterPro" id="IPR036866">
    <property type="entry name" value="RibonucZ/Hydroxyglut_hydro"/>
</dbReference>
<dbReference type="Proteomes" id="UP000280417">
    <property type="component" value="Unassembled WGS sequence"/>
</dbReference>
<dbReference type="PANTHER" id="PTHR13754">
    <property type="entry name" value="METALLO-BETA-LACTAMASE SUPERFAMILY PROTEIN"/>
    <property type="match status" value="1"/>
</dbReference>
<dbReference type="GO" id="GO:0016787">
    <property type="term" value="F:hydrolase activity"/>
    <property type="evidence" value="ECO:0007669"/>
    <property type="project" value="UniProtKB-KW"/>
</dbReference>
<dbReference type="PANTHER" id="PTHR13754:SF13">
    <property type="entry name" value="METALLO-BETA-LACTAMASE SUPERFAMILY PROTEIN (AFU_ORTHOLOGUE AFUA_3G07630)"/>
    <property type="match status" value="1"/>
</dbReference>
<dbReference type="Pfam" id="PF00753">
    <property type="entry name" value="Lactamase_B"/>
    <property type="match status" value="1"/>
</dbReference>
<gene>
    <name evidence="2" type="ORF">DRJ04_02495</name>
</gene>
<feature type="domain" description="Metallo-beta-lactamase" evidence="1">
    <location>
        <begin position="53"/>
        <end position="233"/>
    </location>
</feature>
<name>A0A662DIP7_UNCAE</name>
<proteinExistence type="predicted"/>
<evidence type="ECO:0000313" key="2">
    <source>
        <dbReference type="EMBL" id="RLE14377.1"/>
    </source>
</evidence>
<organism evidence="2 3">
    <name type="scientific">Aerophobetes bacterium</name>
    <dbReference type="NCBI Taxonomy" id="2030807"/>
    <lineage>
        <taxon>Bacteria</taxon>
        <taxon>Candidatus Aerophobota</taxon>
    </lineage>
</organism>
<dbReference type="SUPFAM" id="SSF56281">
    <property type="entry name" value="Metallo-hydrolase/oxidoreductase"/>
    <property type="match status" value="1"/>
</dbReference>
<dbReference type="GO" id="GO:0016740">
    <property type="term" value="F:transferase activity"/>
    <property type="evidence" value="ECO:0007669"/>
    <property type="project" value="TreeGrafter"/>
</dbReference>
<reference evidence="2 3" key="1">
    <citation type="submission" date="2018-06" db="EMBL/GenBank/DDBJ databases">
        <title>Extensive metabolic versatility and redundancy in microbially diverse, dynamic hydrothermal sediments.</title>
        <authorList>
            <person name="Dombrowski N."/>
            <person name="Teske A."/>
            <person name="Baker B.J."/>
        </authorList>
    </citation>
    <scope>NUCLEOTIDE SEQUENCE [LARGE SCALE GENOMIC DNA]</scope>
    <source>
        <strain evidence="2">B3_G15</strain>
    </source>
</reference>
<dbReference type="EMBL" id="QMQA01000047">
    <property type="protein sequence ID" value="RLE14377.1"/>
    <property type="molecule type" value="Genomic_DNA"/>
</dbReference>
<dbReference type="AlphaFoldDB" id="A0A662DIP7"/>
<protein>
    <submittedName>
        <fullName evidence="2">MBL fold metallo-hydrolase</fullName>
    </submittedName>
</protein>
<dbReference type="CDD" id="cd07713">
    <property type="entry name" value="DHPS-like_MBL-fold"/>
    <property type="match status" value="1"/>
</dbReference>
<evidence type="ECO:0000259" key="1">
    <source>
        <dbReference type="SMART" id="SM00849"/>
    </source>
</evidence>
<dbReference type="InterPro" id="IPR041712">
    <property type="entry name" value="DHPS-like_MBL-fold"/>
</dbReference>
<accession>A0A662DIP7</accession>
<dbReference type="InterPro" id="IPR052926">
    <property type="entry name" value="Metallo-beta-lactamase_dom"/>
</dbReference>
<keyword evidence="2" id="KW-0378">Hydrolase</keyword>